<keyword evidence="7" id="KW-0067">ATP-binding</keyword>
<dbReference type="AlphaFoldDB" id="A0A090TQ27"/>
<evidence type="ECO:0000313" key="12">
    <source>
        <dbReference type="Proteomes" id="UP000029224"/>
    </source>
</evidence>
<evidence type="ECO:0000256" key="6">
    <source>
        <dbReference type="ARBA" id="ARBA00022777"/>
    </source>
</evidence>
<dbReference type="Gene3D" id="3.30.450.20">
    <property type="entry name" value="PAS domain"/>
    <property type="match status" value="1"/>
</dbReference>
<keyword evidence="9" id="KW-0472">Membrane</keyword>
<keyword evidence="9" id="KW-0812">Transmembrane</keyword>
<dbReference type="SMART" id="SM00387">
    <property type="entry name" value="HATPase_c"/>
    <property type="match status" value="1"/>
</dbReference>
<dbReference type="OrthoDB" id="9797605at2"/>
<evidence type="ECO:0000313" key="11">
    <source>
        <dbReference type="EMBL" id="GAL33267.1"/>
    </source>
</evidence>
<evidence type="ECO:0000256" key="2">
    <source>
        <dbReference type="ARBA" id="ARBA00012438"/>
    </source>
</evidence>
<dbReference type="EMBL" id="BBMT01000003">
    <property type="protein sequence ID" value="GAL33267.1"/>
    <property type="molecule type" value="Genomic_DNA"/>
</dbReference>
<dbReference type="GO" id="GO:0016020">
    <property type="term" value="C:membrane"/>
    <property type="evidence" value="ECO:0007669"/>
    <property type="project" value="InterPro"/>
</dbReference>
<gene>
    <name evidence="11" type="ORF">JCM19240_1963</name>
</gene>
<dbReference type="Pfam" id="PF00497">
    <property type="entry name" value="SBP_bac_3"/>
    <property type="match status" value="1"/>
</dbReference>
<dbReference type="InterPro" id="IPR003594">
    <property type="entry name" value="HATPase_dom"/>
</dbReference>
<dbReference type="CDD" id="cd16917">
    <property type="entry name" value="HATPase_UhpB-NarQ-NarX-like"/>
    <property type="match status" value="1"/>
</dbReference>
<evidence type="ECO:0000256" key="1">
    <source>
        <dbReference type="ARBA" id="ARBA00000085"/>
    </source>
</evidence>
<dbReference type="SUPFAM" id="SSF53850">
    <property type="entry name" value="Periplasmic binding protein-like II"/>
    <property type="match status" value="2"/>
</dbReference>
<dbReference type="Gene3D" id="3.30.565.10">
    <property type="entry name" value="Histidine kinase-like ATPase, C-terminal domain"/>
    <property type="match status" value="1"/>
</dbReference>
<comment type="caution">
    <text evidence="11">The sequence shown here is derived from an EMBL/GenBank/DDBJ whole genome shotgun (WGS) entry which is preliminary data.</text>
</comment>
<reference evidence="11 12" key="2">
    <citation type="submission" date="2014-09" db="EMBL/GenBank/DDBJ databases">
        <authorList>
            <consortium name="NBRP consortium"/>
            <person name="Sawabe T."/>
            <person name="Meirelles P."/>
            <person name="Nakanishi M."/>
            <person name="Sayaka M."/>
            <person name="Hattori M."/>
            <person name="Ohkuma M."/>
        </authorList>
    </citation>
    <scope>NUCLEOTIDE SEQUENCE [LARGE SCALE GENOMIC DNA]</scope>
    <source>
        <strain evidence="11 12">JCM 19240</strain>
    </source>
</reference>
<feature type="transmembrane region" description="Helical" evidence="9">
    <location>
        <begin position="366"/>
        <end position="389"/>
    </location>
</feature>
<dbReference type="InterPro" id="IPR011712">
    <property type="entry name" value="Sig_transdc_His_kin_sub3_dim/P"/>
</dbReference>
<dbReference type="EC" id="2.7.13.3" evidence="2"/>
<evidence type="ECO:0000259" key="10">
    <source>
        <dbReference type="PROSITE" id="PS50109"/>
    </source>
</evidence>
<comment type="catalytic activity">
    <reaction evidence="1">
        <text>ATP + protein L-histidine = ADP + protein N-phospho-L-histidine.</text>
        <dbReference type="EC" id="2.7.13.3"/>
    </reaction>
</comment>
<name>A0A090TQ27_9VIBR</name>
<reference evidence="11 12" key="1">
    <citation type="submission" date="2014-09" db="EMBL/GenBank/DDBJ databases">
        <title>Vibrio maritimus JCM 19240. (C210) whole genome shotgun sequence.</title>
        <authorList>
            <person name="Sawabe T."/>
            <person name="Meirelles P."/>
            <person name="Nakanishi M."/>
            <person name="Sayaka M."/>
            <person name="Hattori M."/>
            <person name="Ohkuma M."/>
        </authorList>
    </citation>
    <scope>NUCLEOTIDE SEQUENCE [LARGE SCALE GENOMIC DNA]</scope>
    <source>
        <strain evidence="11 12">JCM 19240</strain>
    </source>
</reference>
<keyword evidence="8" id="KW-0902">Two-component regulatory system</keyword>
<proteinExistence type="predicted"/>
<dbReference type="InterPro" id="IPR050482">
    <property type="entry name" value="Sensor_HK_TwoCompSys"/>
</dbReference>
<protein>
    <recommendedName>
        <fullName evidence="2">histidine kinase</fullName>
        <ecNumber evidence="2">2.7.13.3</ecNumber>
    </recommendedName>
</protein>
<dbReference type="GO" id="GO:0000155">
    <property type="term" value="F:phosphorelay sensor kinase activity"/>
    <property type="evidence" value="ECO:0007669"/>
    <property type="project" value="InterPro"/>
</dbReference>
<keyword evidence="6 11" id="KW-0418">Kinase</keyword>
<dbReference type="InterPro" id="IPR005467">
    <property type="entry name" value="His_kinase_dom"/>
</dbReference>
<dbReference type="InterPro" id="IPR001638">
    <property type="entry name" value="Solute-binding_3/MltF_N"/>
</dbReference>
<evidence type="ECO:0000256" key="8">
    <source>
        <dbReference type="ARBA" id="ARBA00023012"/>
    </source>
</evidence>
<evidence type="ECO:0000256" key="7">
    <source>
        <dbReference type="ARBA" id="ARBA00022840"/>
    </source>
</evidence>
<dbReference type="Pfam" id="PF02518">
    <property type="entry name" value="HATPase_c"/>
    <property type="match status" value="1"/>
</dbReference>
<dbReference type="Proteomes" id="UP000029224">
    <property type="component" value="Unassembled WGS sequence"/>
</dbReference>
<dbReference type="PANTHER" id="PTHR24421">
    <property type="entry name" value="NITRATE/NITRITE SENSOR PROTEIN NARX-RELATED"/>
    <property type="match status" value="1"/>
</dbReference>
<dbReference type="SUPFAM" id="SSF55785">
    <property type="entry name" value="PYP-like sensor domain (PAS domain)"/>
    <property type="match status" value="1"/>
</dbReference>
<organism evidence="11 12">
    <name type="scientific">Vibrio maritimus</name>
    <dbReference type="NCBI Taxonomy" id="990268"/>
    <lineage>
        <taxon>Bacteria</taxon>
        <taxon>Pseudomonadati</taxon>
        <taxon>Pseudomonadota</taxon>
        <taxon>Gammaproteobacteria</taxon>
        <taxon>Vibrionales</taxon>
        <taxon>Vibrionaceae</taxon>
        <taxon>Vibrio</taxon>
    </lineage>
</organism>
<dbReference type="PROSITE" id="PS50109">
    <property type="entry name" value="HIS_KIN"/>
    <property type="match status" value="1"/>
</dbReference>
<dbReference type="SUPFAM" id="SSF55874">
    <property type="entry name" value="ATPase domain of HSP90 chaperone/DNA topoisomerase II/histidine kinase"/>
    <property type="match status" value="1"/>
</dbReference>
<evidence type="ECO:0000256" key="3">
    <source>
        <dbReference type="ARBA" id="ARBA00022553"/>
    </source>
</evidence>
<evidence type="ECO:0000256" key="4">
    <source>
        <dbReference type="ARBA" id="ARBA00022679"/>
    </source>
</evidence>
<sequence>MAVDRNFIPHRFLIREYPQVQLLPIGSIEEGITALLEKKADYYLCTKRMCDAYIEQSFISNISDRGGLNIPQLDKLNVGHIAVRNDLTILQSILNKAIESIGQTEKSLLADKWLSTNAIIFQPKPLSSAEKDWLEKHKRIAFSKARSVPPLNYIDNDGLSAGVTEDILQRFQEMFGVETHLKEFETFRGSLSAVIDGEVELIPGLNISPQRQKQLLFTKPFIKYNLALYTHADNPFIDSLEAMDGKRLAVMNAGAMASRLEKSHPEIELVRYRTIESLVQAVANKQVDALISNPYFVDYVVKSEGFDSIVYSGDTVYEFEYAMAVHPSNPELVSLLNRTLETIDDQQISLMVDKWMNVRLVKDTTWLSVSIFGGVASLLLIIGILFTYYRLHRKALADLATTQQKLTHAQRVTNIGSWDLDSDYARVSLSEQAAEILGVAKGKVLSKVEFVKLVNAEDKQAYLAKWLSAPDTGLVNIEYRLGDDDPRWVNEKAELEFDDKGDFIGGSGTIQEISEFKDVEQKLLVQQQELRALTSQLLTVQEEERKRVARELHDDLTQRLALLSIDLGGLRNSLTESTDVECLNKVKRDIVEIAEDTHSLSRRLHPSIIDDLGLIEALRSEIDNYQRREEIKVDFFATMTHLDLTKDEELVIFRIVQEALRNVSKYSEASQVRINLASIQQFLILQIQDDGMGFDVDEALKSPGLGLKSMLERARLVNGELTIRSQENKGVSIELEIPINAPSNH</sequence>
<dbReference type="SMART" id="SM00062">
    <property type="entry name" value="PBPb"/>
    <property type="match status" value="1"/>
</dbReference>
<feature type="domain" description="Histidine kinase" evidence="10">
    <location>
        <begin position="547"/>
        <end position="741"/>
    </location>
</feature>
<dbReference type="Gene3D" id="1.20.5.1930">
    <property type="match status" value="1"/>
</dbReference>
<accession>A0A090TQ27</accession>
<dbReference type="PANTHER" id="PTHR24421:SF10">
    <property type="entry name" value="NITRATE_NITRITE SENSOR PROTEIN NARQ"/>
    <property type="match status" value="1"/>
</dbReference>
<keyword evidence="5" id="KW-0547">Nucleotide-binding</keyword>
<evidence type="ECO:0000256" key="9">
    <source>
        <dbReference type="SAM" id="Phobius"/>
    </source>
</evidence>
<dbReference type="GO" id="GO:0046983">
    <property type="term" value="F:protein dimerization activity"/>
    <property type="evidence" value="ECO:0007669"/>
    <property type="project" value="InterPro"/>
</dbReference>
<evidence type="ECO:0000256" key="5">
    <source>
        <dbReference type="ARBA" id="ARBA00022741"/>
    </source>
</evidence>
<dbReference type="InterPro" id="IPR035965">
    <property type="entry name" value="PAS-like_dom_sf"/>
</dbReference>
<keyword evidence="3" id="KW-0597">Phosphoprotein</keyword>
<keyword evidence="9" id="KW-1133">Transmembrane helix</keyword>
<keyword evidence="4" id="KW-0808">Transferase</keyword>
<dbReference type="Pfam" id="PF07730">
    <property type="entry name" value="HisKA_3"/>
    <property type="match status" value="1"/>
</dbReference>
<keyword evidence="12" id="KW-1185">Reference proteome</keyword>
<dbReference type="Gene3D" id="3.40.190.10">
    <property type="entry name" value="Periplasmic binding protein-like II"/>
    <property type="match status" value="3"/>
</dbReference>
<dbReference type="CDD" id="cd01007">
    <property type="entry name" value="PBP2_BvgS_HisK_like"/>
    <property type="match status" value="1"/>
</dbReference>
<dbReference type="GO" id="GO:0005524">
    <property type="term" value="F:ATP binding"/>
    <property type="evidence" value="ECO:0007669"/>
    <property type="project" value="UniProtKB-KW"/>
</dbReference>
<dbReference type="InterPro" id="IPR036890">
    <property type="entry name" value="HATPase_C_sf"/>
</dbReference>